<sequence length="339" mass="37165">MKKITTILCFFLFTLYAANAQYTLGAYNGGQPTFNTYPEMVSGKTLNNQISIPIQYYGTNMNVNEWKLTARLTQDYTNEVNGSYTVGAQYSFLKFNSQENGGSANSILVNVPTQAIQLSKYNEVTLIHSNVNLNGSVNRVFRYNLTVQGGNHLLVTPNGMYNSSYEFKLYKISGGTEQLIGIYTSPLGDARFQLSFGGNYGGQSVILQNGAQQFNLNYSSPADYASEKSVTIANALRVNTYNTQLAVEASGDFISSSSSQTIPLSNLKLQLSTNQAYQGLQIISPITLATTTQPVAMRSSNTAQDITYNIKFFIPANSPGLNVSPGTYSTRVYFVIMPN</sequence>
<dbReference type="AlphaFoldDB" id="A0A444HDM4"/>
<accession>A0A444HDM4</accession>
<keyword evidence="1" id="KW-0732">Signal</keyword>
<dbReference type="Proteomes" id="UP000287527">
    <property type="component" value="Unassembled WGS sequence"/>
</dbReference>
<proteinExistence type="predicted"/>
<feature type="chain" id="PRO_5019061683" evidence="1">
    <location>
        <begin position="21"/>
        <end position="339"/>
    </location>
</feature>
<feature type="signal peptide" evidence="1">
    <location>
        <begin position="1"/>
        <end position="20"/>
    </location>
</feature>
<comment type="caution">
    <text evidence="2">The sequence shown here is derived from an EMBL/GenBank/DDBJ whole genome shotgun (WGS) entry which is preliminary data.</text>
</comment>
<reference evidence="2 3" key="1">
    <citation type="submission" date="2019-01" db="EMBL/GenBank/DDBJ databases">
        <title>Flavobacterium sp. nov.,isolated from freshwater.</title>
        <authorList>
            <person name="Zhang R."/>
            <person name="Du Z.-J."/>
        </authorList>
    </citation>
    <scope>NUCLEOTIDE SEQUENCE [LARGE SCALE GENOMIC DNA]</scope>
    <source>
        <strain evidence="2 3">1E403</strain>
    </source>
</reference>
<evidence type="ECO:0000313" key="3">
    <source>
        <dbReference type="Proteomes" id="UP000287527"/>
    </source>
</evidence>
<dbReference type="EMBL" id="SBII01000002">
    <property type="protein sequence ID" value="RWX02360.1"/>
    <property type="molecule type" value="Genomic_DNA"/>
</dbReference>
<protein>
    <submittedName>
        <fullName evidence="2">Uncharacterized protein</fullName>
    </submittedName>
</protein>
<evidence type="ECO:0000256" key="1">
    <source>
        <dbReference type="SAM" id="SignalP"/>
    </source>
</evidence>
<evidence type="ECO:0000313" key="2">
    <source>
        <dbReference type="EMBL" id="RWX02360.1"/>
    </source>
</evidence>
<name>A0A444HDM4_9FLAO</name>
<dbReference type="OrthoDB" id="738752at2"/>
<dbReference type="RefSeq" id="WP_128388632.1">
    <property type="nucleotide sequence ID" value="NZ_SBII01000002.1"/>
</dbReference>
<gene>
    <name evidence="2" type="ORF">EPI11_03825</name>
</gene>
<keyword evidence="3" id="KW-1185">Reference proteome</keyword>
<organism evidence="2 3">
    <name type="scientific">Flavobacterium cerinum</name>
    <dbReference type="NCBI Taxonomy" id="2502784"/>
    <lineage>
        <taxon>Bacteria</taxon>
        <taxon>Pseudomonadati</taxon>
        <taxon>Bacteroidota</taxon>
        <taxon>Flavobacteriia</taxon>
        <taxon>Flavobacteriales</taxon>
        <taxon>Flavobacteriaceae</taxon>
        <taxon>Flavobacterium</taxon>
    </lineage>
</organism>